<gene>
    <name evidence="5" type="ORF">L4G47_13080</name>
</gene>
<sequence>MTTAKPDFTAQLLIDAGIGPGMRVLDVGCGSGDVAFLLSGLVGETGEVVGIDHDYAALATARSRAAAGQAFPTFVQSGLLDVPASLGTFDAIVGRRVLMYQPDTVAAATALARLLRPAGVMVFQEHDTTMVPASLDGFALHRKAQGWVREMITREGADLHIGFHLHGILSKAGLAVENVRAECIVQTPDKVYALGYIVRACLPRIITLGVATADEVDIDTLQQRLDDERTQSDGIYIGDVMFGAWARKPGH</sequence>
<keyword evidence="3" id="KW-0949">S-adenosyl-L-methionine</keyword>
<dbReference type="SUPFAM" id="SSF53335">
    <property type="entry name" value="S-adenosyl-L-methionine-dependent methyltransferases"/>
    <property type="match status" value="1"/>
</dbReference>
<dbReference type="CDD" id="cd02440">
    <property type="entry name" value="AdoMet_MTases"/>
    <property type="match status" value="1"/>
</dbReference>
<feature type="domain" description="Methyltransferase" evidence="4">
    <location>
        <begin position="20"/>
        <end position="128"/>
    </location>
</feature>
<protein>
    <submittedName>
        <fullName evidence="5">Methyltransferase domain-containing protein</fullName>
    </submittedName>
</protein>
<dbReference type="InterPro" id="IPR029063">
    <property type="entry name" value="SAM-dependent_MTases_sf"/>
</dbReference>
<proteinExistence type="predicted"/>
<keyword evidence="6" id="KW-1185">Reference proteome</keyword>
<organism evidence="5 6">
    <name type="scientific">Pseudomonas petrae</name>
    <dbReference type="NCBI Taxonomy" id="2912190"/>
    <lineage>
        <taxon>Bacteria</taxon>
        <taxon>Pseudomonadati</taxon>
        <taxon>Pseudomonadota</taxon>
        <taxon>Gammaproteobacteria</taxon>
        <taxon>Pseudomonadales</taxon>
        <taxon>Pseudomonadaceae</taxon>
        <taxon>Pseudomonas</taxon>
    </lineage>
</organism>
<dbReference type="Proteomes" id="UP001162905">
    <property type="component" value="Unassembled WGS sequence"/>
</dbReference>
<comment type="caution">
    <text evidence="5">The sequence shown here is derived from an EMBL/GenBank/DDBJ whole genome shotgun (WGS) entry which is preliminary data.</text>
</comment>
<evidence type="ECO:0000256" key="3">
    <source>
        <dbReference type="ARBA" id="ARBA00022691"/>
    </source>
</evidence>
<evidence type="ECO:0000256" key="2">
    <source>
        <dbReference type="ARBA" id="ARBA00022679"/>
    </source>
</evidence>
<name>A0ABS9I7I8_9PSED</name>
<dbReference type="EMBL" id="JAKJXH010000012">
    <property type="protein sequence ID" value="MCF7543154.1"/>
    <property type="molecule type" value="Genomic_DNA"/>
</dbReference>
<dbReference type="Pfam" id="PF13847">
    <property type="entry name" value="Methyltransf_31"/>
    <property type="match status" value="1"/>
</dbReference>
<dbReference type="RefSeq" id="WP_237252534.1">
    <property type="nucleotide sequence ID" value="NZ_JAKJXF010000001.1"/>
</dbReference>
<accession>A0ABS9I7I8</accession>
<dbReference type="GO" id="GO:0008168">
    <property type="term" value="F:methyltransferase activity"/>
    <property type="evidence" value="ECO:0007669"/>
    <property type="project" value="UniProtKB-KW"/>
</dbReference>
<dbReference type="PANTHER" id="PTHR43464:SF19">
    <property type="entry name" value="UBIQUINONE BIOSYNTHESIS O-METHYLTRANSFERASE, MITOCHONDRIAL"/>
    <property type="match status" value="1"/>
</dbReference>
<evidence type="ECO:0000259" key="4">
    <source>
        <dbReference type="Pfam" id="PF13847"/>
    </source>
</evidence>
<dbReference type="PANTHER" id="PTHR43464">
    <property type="entry name" value="METHYLTRANSFERASE"/>
    <property type="match status" value="1"/>
</dbReference>
<keyword evidence="2" id="KW-0808">Transferase</keyword>
<dbReference type="GO" id="GO:0032259">
    <property type="term" value="P:methylation"/>
    <property type="evidence" value="ECO:0007669"/>
    <property type="project" value="UniProtKB-KW"/>
</dbReference>
<evidence type="ECO:0000256" key="1">
    <source>
        <dbReference type="ARBA" id="ARBA00022603"/>
    </source>
</evidence>
<evidence type="ECO:0000313" key="5">
    <source>
        <dbReference type="EMBL" id="MCF7543154.1"/>
    </source>
</evidence>
<reference evidence="5" key="1">
    <citation type="submission" date="2022-01" db="EMBL/GenBank/DDBJ databases">
        <title>Pseudomonas sp. nov. isolated from Antarctic regolith.</title>
        <authorList>
            <person name="Novakova D."/>
            <person name="Sedlar K."/>
        </authorList>
    </citation>
    <scope>NUCLEOTIDE SEQUENCE</scope>
    <source>
        <strain evidence="5">P2647</strain>
    </source>
</reference>
<dbReference type="Gene3D" id="3.40.50.150">
    <property type="entry name" value="Vaccinia Virus protein VP39"/>
    <property type="match status" value="1"/>
</dbReference>
<evidence type="ECO:0000313" key="6">
    <source>
        <dbReference type="Proteomes" id="UP001162905"/>
    </source>
</evidence>
<keyword evidence="1 5" id="KW-0489">Methyltransferase</keyword>
<dbReference type="InterPro" id="IPR025714">
    <property type="entry name" value="Methyltranfer_dom"/>
</dbReference>